<sequence length="125" mass="13304">MFNNKEKDVNRIETLIGDQCFIIGSLNVNGLIKIDGSIDGDIFCADDVILGESGHIKGNTVCDNASINGMINGNICCKSTLSIESCGKVKGDISVKKLMISEGGILDGKCTMIGYEDPNSENNNL</sequence>
<dbReference type="PANTHER" id="PTHR35024:SF4">
    <property type="entry name" value="POLYMER-FORMING CYTOSKELETAL PROTEIN"/>
    <property type="match status" value="1"/>
</dbReference>
<name>A0A401UJS3_9CLOT</name>
<dbReference type="RefSeq" id="WP_124999565.1">
    <property type="nucleotide sequence ID" value="NZ_BHYK01000006.1"/>
</dbReference>
<accession>A0A401UJS3</accession>
<dbReference type="Pfam" id="PF04519">
    <property type="entry name" value="Bactofilin"/>
    <property type="match status" value="1"/>
</dbReference>
<evidence type="ECO:0000313" key="3">
    <source>
        <dbReference type="Proteomes" id="UP000287872"/>
    </source>
</evidence>
<dbReference type="OrthoDB" id="9802488at2"/>
<dbReference type="InterPro" id="IPR007607">
    <property type="entry name" value="BacA/B"/>
</dbReference>
<organism evidence="2 3">
    <name type="scientific">Clostridium tagluense</name>
    <dbReference type="NCBI Taxonomy" id="360422"/>
    <lineage>
        <taxon>Bacteria</taxon>
        <taxon>Bacillati</taxon>
        <taxon>Bacillota</taxon>
        <taxon>Clostridia</taxon>
        <taxon>Eubacteriales</taxon>
        <taxon>Clostridiaceae</taxon>
        <taxon>Clostridium</taxon>
    </lineage>
</organism>
<dbReference type="EMBL" id="BHYK01000006">
    <property type="protein sequence ID" value="GCD09803.1"/>
    <property type="molecule type" value="Genomic_DNA"/>
</dbReference>
<evidence type="ECO:0000313" key="2">
    <source>
        <dbReference type="EMBL" id="GCD09803.1"/>
    </source>
</evidence>
<evidence type="ECO:0008006" key="4">
    <source>
        <dbReference type="Google" id="ProtNLM"/>
    </source>
</evidence>
<dbReference type="GeneID" id="77243093"/>
<evidence type="ECO:0000256" key="1">
    <source>
        <dbReference type="ARBA" id="ARBA00044755"/>
    </source>
</evidence>
<gene>
    <name evidence="2" type="ORF">Ctaglu_14260</name>
</gene>
<comment type="caution">
    <text evidence="2">The sequence shown here is derived from an EMBL/GenBank/DDBJ whole genome shotgun (WGS) entry which is preliminary data.</text>
</comment>
<protein>
    <recommendedName>
        <fullName evidence="4">Cell shape determination protein CcmA</fullName>
    </recommendedName>
</protein>
<dbReference type="AlphaFoldDB" id="A0A401UJS3"/>
<dbReference type="PANTHER" id="PTHR35024">
    <property type="entry name" value="HYPOTHETICAL CYTOSOLIC PROTEIN"/>
    <property type="match status" value="1"/>
</dbReference>
<reference evidence="2 3" key="1">
    <citation type="submission" date="2018-11" db="EMBL/GenBank/DDBJ databases">
        <title>Genome sequencing and assembly of Clostridium tagluense strain A121.</title>
        <authorList>
            <person name="Murakami T."/>
            <person name="Segawa T."/>
            <person name="Shcherbakova V.A."/>
            <person name="Mori H."/>
            <person name="Yoshimura Y."/>
        </authorList>
    </citation>
    <scope>NUCLEOTIDE SEQUENCE [LARGE SCALE GENOMIC DNA]</scope>
    <source>
        <strain evidence="2 3">A121</strain>
    </source>
</reference>
<comment type="similarity">
    <text evidence="1">Belongs to the bactofilin family.</text>
</comment>
<proteinExistence type="inferred from homology"/>
<keyword evidence="3" id="KW-1185">Reference proteome</keyword>
<dbReference type="Proteomes" id="UP000287872">
    <property type="component" value="Unassembled WGS sequence"/>
</dbReference>